<dbReference type="EMBL" id="LAZR01037294">
    <property type="protein sequence ID" value="KKL22586.1"/>
    <property type="molecule type" value="Genomic_DNA"/>
</dbReference>
<name>A0A0F9DY06_9ZZZZ</name>
<reference evidence="1" key="1">
    <citation type="journal article" date="2015" name="Nature">
        <title>Complex archaea that bridge the gap between prokaryotes and eukaryotes.</title>
        <authorList>
            <person name="Spang A."/>
            <person name="Saw J.H."/>
            <person name="Jorgensen S.L."/>
            <person name="Zaremba-Niedzwiedzka K."/>
            <person name="Martijn J."/>
            <person name="Lind A.E."/>
            <person name="van Eijk R."/>
            <person name="Schleper C."/>
            <person name="Guy L."/>
            <person name="Ettema T.J."/>
        </authorList>
    </citation>
    <scope>NUCLEOTIDE SEQUENCE</scope>
</reference>
<proteinExistence type="predicted"/>
<feature type="non-terminal residue" evidence="1">
    <location>
        <position position="70"/>
    </location>
</feature>
<gene>
    <name evidence="1" type="ORF">LCGC14_2433980</name>
</gene>
<dbReference type="AlphaFoldDB" id="A0A0F9DY06"/>
<comment type="caution">
    <text evidence="1">The sequence shown here is derived from an EMBL/GenBank/DDBJ whole genome shotgun (WGS) entry which is preliminary data.</text>
</comment>
<sequence length="70" mass="8260">MFVDLDRRYGDPARHYHGWPHIMACLEELDLEPLSRDPRTLELAFWYHDAVYDSRAADNEQRSADLLLDA</sequence>
<evidence type="ECO:0000313" key="1">
    <source>
        <dbReference type="EMBL" id="KKL22586.1"/>
    </source>
</evidence>
<dbReference type="SUPFAM" id="SSF109604">
    <property type="entry name" value="HD-domain/PDEase-like"/>
    <property type="match status" value="1"/>
</dbReference>
<organism evidence="1">
    <name type="scientific">marine sediment metagenome</name>
    <dbReference type="NCBI Taxonomy" id="412755"/>
    <lineage>
        <taxon>unclassified sequences</taxon>
        <taxon>metagenomes</taxon>
        <taxon>ecological metagenomes</taxon>
    </lineage>
</organism>
<evidence type="ECO:0008006" key="2">
    <source>
        <dbReference type="Google" id="ProtNLM"/>
    </source>
</evidence>
<dbReference type="PANTHER" id="PTHR21174">
    <property type="match status" value="1"/>
</dbReference>
<protein>
    <recommendedName>
        <fullName evidence="2">N-methyl-D-aspartate receptor NMDAR2C subunit</fullName>
    </recommendedName>
</protein>
<dbReference type="InterPro" id="IPR009218">
    <property type="entry name" value="HD_phosphohydro"/>
</dbReference>
<dbReference type="PANTHER" id="PTHR21174:SF0">
    <property type="entry name" value="HD PHOSPHOHYDROLASE FAMILY PROTEIN-RELATED"/>
    <property type="match status" value="1"/>
</dbReference>
<accession>A0A0F9DY06</accession>